<gene>
    <name evidence="1" type="ORF">ADM90_19490</name>
</gene>
<name>A0A0N0CVA9_9BACI</name>
<protein>
    <recommendedName>
        <fullName evidence="3">DNA-entry nuclease</fullName>
    </recommendedName>
</protein>
<dbReference type="AlphaFoldDB" id="A0A0N0CVA9"/>
<proteinExistence type="predicted"/>
<accession>A0A0N0CVA9</accession>
<keyword evidence="2" id="KW-1185">Reference proteome</keyword>
<dbReference type="OrthoDB" id="1920918at2"/>
<dbReference type="PATRIC" id="fig|33935.3.peg.2723"/>
<dbReference type="EMBL" id="LGCI01000010">
    <property type="protein sequence ID" value="KOY81501.1"/>
    <property type="molecule type" value="Genomic_DNA"/>
</dbReference>
<sequence length="69" mass="8546">MNYHPKFHFSHGKPFTERELEYICKFYEIDHVRTIAFAIGKTERAIHTKVQCLKRGNLYDYYKNRNKYW</sequence>
<dbReference type="STRING" id="33935.ADM90_19490"/>
<evidence type="ECO:0000313" key="1">
    <source>
        <dbReference type="EMBL" id="KOY81501.1"/>
    </source>
</evidence>
<organism evidence="1 2">
    <name type="scientific">Lysinibacillus macroides</name>
    <dbReference type="NCBI Taxonomy" id="33935"/>
    <lineage>
        <taxon>Bacteria</taxon>
        <taxon>Bacillati</taxon>
        <taxon>Bacillota</taxon>
        <taxon>Bacilli</taxon>
        <taxon>Bacillales</taxon>
        <taxon>Bacillaceae</taxon>
        <taxon>Lysinibacillus</taxon>
    </lineage>
</organism>
<reference evidence="1 2" key="1">
    <citation type="submission" date="2015-07" db="EMBL/GenBank/DDBJ databases">
        <title>Genome sequencing project for genomic taxonomy and phylogenomics of Bacillus-like bacteria.</title>
        <authorList>
            <person name="Liu B."/>
            <person name="Wang J."/>
            <person name="Zhu Y."/>
            <person name="Liu G."/>
            <person name="Chen Q."/>
            <person name="Chen Z."/>
            <person name="Che J."/>
            <person name="Ge C."/>
            <person name="Shi H."/>
            <person name="Pan Z."/>
            <person name="Liu X."/>
        </authorList>
    </citation>
    <scope>NUCLEOTIDE SEQUENCE [LARGE SCALE GENOMIC DNA]</scope>
    <source>
        <strain evidence="1 2">DSM 54</strain>
    </source>
</reference>
<comment type="caution">
    <text evidence="1">The sequence shown here is derived from an EMBL/GenBank/DDBJ whole genome shotgun (WGS) entry which is preliminary data.</text>
</comment>
<evidence type="ECO:0008006" key="3">
    <source>
        <dbReference type="Google" id="ProtNLM"/>
    </source>
</evidence>
<evidence type="ECO:0000313" key="2">
    <source>
        <dbReference type="Proteomes" id="UP000037977"/>
    </source>
</evidence>
<dbReference type="Proteomes" id="UP000037977">
    <property type="component" value="Unassembled WGS sequence"/>
</dbReference>